<reference evidence="1 2" key="1">
    <citation type="journal article" date="2024" name="G3 (Bethesda)">
        <title>Genome assembly of Hibiscus sabdariffa L. provides insights into metabolisms of medicinal natural products.</title>
        <authorList>
            <person name="Kim T."/>
        </authorList>
    </citation>
    <scope>NUCLEOTIDE SEQUENCE [LARGE SCALE GENOMIC DNA]</scope>
    <source>
        <strain evidence="1">TK-2024</strain>
        <tissue evidence="1">Old leaves</tissue>
    </source>
</reference>
<keyword evidence="2" id="KW-1185">Reference proteome</keyword>
<comment type="caution">
    <text evidence="1">The sequence shown here is derived from an EMBL/GenBank/DDBJ whole genome shotgun (WGS) entry which is preliminary data.</text>
</comment>
<dbReference type="EMBL" id="JBBPBM010000234">
    <property type="protein sequence ID" value="KAK8499575.1"/>
    <property type="molecule type" value="Genomic_DNA"/>
</dbReference>
<name>A0ABR2AZU5_9ROSI</name>
<accession>A0ABR2AZU5</accession>
<evidence type="ECO:0000313" key="1">
    <source>
        <dbReference type="EMBL" id="KAK8499575.1"/>
    </source>
</evidence>
<dbReference type="Proteomes" id="UP001472677">
    <property type="component" value="Unassembled WGS sequence"/>
</dbReference>
<evidence type="ECO:0000313" key="2">
    <source>
        <dbReference type="Proteomes" id="UP001472677"/>
    </source>
</evidence>
<protein>
    <submittedName>
        <fullName evidence="1">Uncharacterized protein</fullName>
    </submittedName>
</protein>
<proteinExistence type="predicted"/>
<organism evidence="1 2">
    <name type="scientific">Hibiscus sabdariffa</name>
    <name type="common">roselle</name>
    <dbReference type="NCBI Taxonomy" id="183260"/>
    <lineage>
        <taxon>Eukaryota</taxon>
        <taxon>Viridiplantae</taxon>
        <taxon>Streptophyta</taxon>
        <taxon>Embryophyta</taxon>
        <taxon>Tracheophyta</taxon>
        <taxon>Spermatophyta</taxon>
        <taxon>Magnoliopsida</taxon>
        <taxon>eudicotyledons</taxon>
        <taxon>Gunneridae</taxon>
        <taxon>Pentapetalae</taxon>
        <taxon>rosids</taxon>
        <taxon>malvids</taxon>
        <taxon>Malvales</taxon>
        <taxon>Malvaceae</taxon>
        <taxon>Malvoideae</taxon>
        <taxon>Hibiscus</taxon>
    </lineage>
</organism>
<sequence>MANRKIPELARCIEDDEPQQQVEDQLTLNEDGAINTAIKNHSLVASVHGEGSLPDCEKMCKEDEVKLASNNQELLQLEQREDEVGHHSIPKTINGEDSMILESQIFGDPPATHLST</sequence>
<gene>
    <name evidence="1" type="ORF">V6N12_018957</name>
</gene>